<evidence type="ECO:0000256" key="1">
    <source>
        <dbReference type="SAM" id="MobiDB-lite"/>
    </source>
</evidence>
<feature type="region of interest" description="Disordered" evidence="1">
    <location>
        <begin position="82"/>
        <end position="129"/>
    </location>
</feature>
<dbReference type="OrthoDB" id="6182854at2"/>
<keyword evidence="3" id="KW-1185">Reference proteome</keyword>
<feature type="compositionally biased region" description="Basic and acidic residues" evidence="1">
    <location>
        <begin position="1"/>
        <end position="19"/>
    </location>
</feature>
<accession>A0A1I1IK47</accession>
<dbReference type="RefSeq" id="WP_090131590.1">
    <property type="nucleotide sequence ID" value="NZ_FOLY01000002.1"/>
</dbReference>
<feature type="region of interest" description="Disordered" evidence="1">
    <location>
        <begin position="1"/>
        <end position="54"/>
    </location>
</feature>
<sequence>MDEEKKGPSDNRPARDGRDVTAATPETDAWTDDLEYINDGTGSTEDASVLPDENDEYADLVETGVLDEDERLIEEKDAELENELEVTEADEEGIEASIKSLDFEEPDGGDHVDPQRIRPDMESRDPDDL</sequence>
<feature type="compositionally biased region" description="Basic and acidic residues" evidence="1">
    <location>
        <begin position="108"/>
        <end position="129"/>
    </location>
</feature>
<name>A0A1I1IK47_9GAMM</name>
<dbReference type="Proteomes" id="UP000199046">
    <property type="component" value="Unassembled WGS sequence"/>
</dbReference>
<gene>
    <name evidence="2" type="ORF">SAMN05421848_1128</name>
</gene>
<feature type="compositionally biased region" description="Acidic residues" evidence="1">
    <location>
        <begin position="82"/>
        <end position="94"/>
    </location>
</feature>
<dbReference type="AlphaFoldDB" id="A0A1I1IK47"/>
<reference evidence="3" key="1">
    <citation type="submission" date="2016-10" db="EMBL/GenBank/DDBJ databases">
        <authorList>
            <person name="Varghese N."/>
            <person name="Submissions S."/>
        </authorList>
    </citation>
    <scope>NUCLEOTIDE SEQUENCE [LARGE SCALE GENOMIC DNA]</scope>
    <source>
        <strain evidence="3">DSM 23439</strain>
    </source>
</reference>
<organism evidence="2 3">
    <name type="scientific">Kushneria avicenniae</name>
    <dbReference type="NCBI Taxonomy" id="402385"/>
    <lineage>
        <taxon>Bacteria</taxon>
        <taxon>Pseudomonadati</taxon>
        <taxon>Pseudomonadota</taxon>
        <taxon>Gammaproteobacteria</taxon>
        <taxon>Oceanospirillales</taxon>
        <taxon>Halomonadaceae</taxon>
        <taxon>Kushneria</taxon>
    </lineage>
</organism>
<dbReference type="STRING" id="402385.SAMN05421848_1128"/>
<dbReference type="EMBL" id="FOLY01000002">
    <property type="protein sequence ID" value="SFC33600.1"/>
    <property type="molecule type" value="Genomic_DNA"/>
</dbReference>
<evidence type="ECO:0000313" key="2">
    <source>
        <dbReference type="EMBL" id="SFC33600.1"/>
    </source>
</evidence>
<protein>
    <submittedName>
        <fullName evidence="2">Uncharacterized protein</fullName>
    </submittedName>
</protein>
<evidence type="ECO:0000313" key="3">
    <source>
        <dbReference type="Proteomes" id="UP000199046"/>
    </source>
</evidence>
<proteinExistence type="predicted"/>